<feature type="signal peptide" evidence="2">
    <location>
        <begin position="1"/>
        <end position="24"/>
    </location>
</feature>
<dbReference type="EMBL" id="CP040602">
    <property type="protein sequence ID" value="QCU90337.1"/>
    <property type="molecule type" value="Genomic_DNA"/>
</dbReference>
<protein>
    <submittedName>
        <fullName evidence="3">Uncharacterized protein</fullName>
    </submittedName>
</protein>
<evidence type="ECO:0000256" key="2">
    <source>
        <dbReference type="SAM" id="SignalP"/>
    </source>
</evidence>
<name>A0A4P9K7W5_9GAMM</name>
<proteinExistence type="predicted"/>
<dbReference type="AlphaFoldDB" id="A0A4P9K7W5"/>
<accession>A0A4P9K7W5</accession>
<feature type="compositionally biased region" description="Basic and acidic residues" evidence="1">
    <location>
        <begin position="52"/>
        <end position="78"/>
    </location>
</feature>
<feature type="region of interest" description="Disordered" evidence="1">
    <location>
        <begin position="27"/>
        <end position="78"/>
    </location>
</feature>
<sequence>MNKRLFSILFCTIFSLSISAPVYAEKPAWAGSGKPPTAEQKQQHKTMMQNKNGDKDDKQKTELDETTEAEKSIDKKIEDVKERTRPWWQIFD</sequence>
<evidence type="ECO:0000313" key="4">
    <source>
        <dbReference type="Proteomes" id="UP000304864"/>
    </source>
</evidence>
<organism evidence="3 4">
    <name type="scientific">Thiomicrorhabdus sediminis</name>
    <dbReference type="NCBI Taxonomy" id="2580412"/>
    <lineage>
        <taxon>Bacteria</taxon>
        <taxon>Pseudomonadati</taxon>
        <taxon>Pseudomonadota</taxon>
        <taxon>Gammaproteobacteria</taxon>
        <taxon>Thiotrichales</taxon>
        <taxon>Piscirickettsiaceae</taxon>
        <taxon>Thiomicrorhabdus</taxon>
    </lineage>
</organism>
<evidence type="ECO:0000256" key="1">
    <source>
        <dbReference type="SAM" id="MobiDB-lite"/>
    </source>
</evidence>
<gene>
    <name evidence="3" type="ORF">FE785_06690</name>
</gene>
<feature type="chain" id="PRO_5020307021" evidence="2">
    <location>
        <begin position="25"/>
        <end position="92"/>
    </location>
</feature>
<dbReference type="KEGG" id="thig:FE785_06690"/>
<keyword evidence="2" id="KW-0732">Signal</keyword>
<reference evidence="3 4" key="1">
    <citation type="submission" date="2019-05" db="EMBL/GenBank/DDBJ databases">
        <title>Thiomicrorhabdus sediminis sp. nov, a novel sulfur-oxidizing bacterium isolated from coastal sediment.</title>
        <authorList>
            <person name="Liu X."/>
        </authorList>
    </citation>
    <scope>NUCLEOTIDE SEQUENCE [LARGE SCALE GENOMIC DNA]</scope>
    <source>
        <strain evidence="3 4">G1</strain>
    </source>
</reference>
<dbReference type="Proteomes" id="UP000304864">
    <property type="component" value="Chromosome"/>
</dbReference>
<evidence type="ECO:0000313" key="3">
    <source>
        <dbReference type="EMBL" id="QCU90337.1"/>
    </source>
</evidence>
<dbReference type="RefSeq" id="WP_138565012.1">
    <property type="nucleotide sequence ID" value="NZ_CP040602.1"/>
</dbReference>
<keyword evidence="4" id="KW-1185">Reference proteome</keyword>
<dbReference type="OrthoDB" id="5740413at2"/>